<protein>
    <submittedName>
        <fullName evidence="3">Cyclin-D3-2</fullName>
    </submittedName>
</protein>
<keyword evidence="1" id="KW-0472">Membrane</keyword>
<proteinExistence type="predicted"/>
<organism evidence="3 4">
    <name type="scientific">Capsicum baccatum</name>
    <name type="common">Peruvian pepper</name>
    <dbReference type="NCBI Taxonomy" id="33114"/>
    <lineage>
        <taxon>Eukaryota</taxon>
        <taxon>Viridiplantae</taxon>
        <taxon>Streptophyta</taxon>
        <taxon>Embryophyta</taxon>
        <taxon>Tracheophyta</taxon>
        <taxon>Spermatophyta</taxon>
        <taxon>Magnoliopsida</taxon>
        <taxon>eudicotyledons</taxon>
        <taxon>Gunneridae</taxon>
        <taxon>Pentapetalae</taxon>
        <taxon>asterids</taxon>
        <taxon>lamiids</taxon>
        <taxon>Solanales</taxon>
        <taxon>Solanaceae</taxon>
        <taxon>Solanoideae</taxon>
        <taxon>Capsiceae</taxon>
        <taxon>Capsicum</taxon>
    </lineage>
</organism>
<dbReference type="InterPro" id="IPR032675">
    <property type="entry name" value="LRR_dom_sf"/>
</dbReference>
<dbReference type="Pfam" id="PF00134">
    <property type="entry name" value="Cyclin_N"/>
    <property type="match status" value="1"/>
</dbReference>
<dbReference type="EMBL" id="MLFT02000011">
    <property type="protein sequence ID" value="PHT34699.1"/>
    <property type="molecule type" value="Genomic_DNA"/>
</dbReference>
<dbReference type="SUPFAM" id="SSF52058">
    <property type="entry name" value="L domain-like"/>
    <property type="match status" value="1"/>
</dbReference>
<dbReference type="Gene3D" id="3.80.10.10">
    <property type="entry name" value="Ribonuclease Inhibitor"/>
    <property type="match status" value="1"/>
</dbReference>
<accession>A0A2G2VP00</accession>
<name>A0A2G2VP00_CAPBA</name>
<dbReference type="PANTHER" id="PTHR31587">
    <property type="entry name" value="TRANSMEMBRANE PROTEIN (DUF2215)"/>
    <property type="match status" value="1"/>
</dbReference>
<keyword evidence="1" id="KW-1133">Transmembrane helix</keyword>
<dbReference type="PANTHER" id="PTHR31587:SF3">
    <property type="entry name" value="EXPRESSED PROTEIN"/>
    <property type="match status" value="1"/>
</dbReference>
<evidence type="ECO:0000313" key="3">
    <source>
        <dbReference type="EMBL" id="PHT34699.1"/>
    </source>
</evidence>
<dbReference type="SUPFAM" id="SSF47954">
    <property type="entry name" value="Cyclin-like"/>
    <property type="match status" value="1"/>
</dbReference>
<keyword evidence="1" id="KW-0812">Transmembrane</keyword>
<feature type="transmembrane region" description="Helical" evidence="1">
    <location>
        <begin position="6"/>
        <end position="31"/>
    </location>
</feature>
<dbReference type="InterPro" id="IPR036915">
    <property type="entry name" value="Cyclin-like_sf"/>
</dbReference>
<dbReference type="Gene3D" id="1.10.472.10">
    <property type="entry name" value="Cyclin-like"/>
    <property type="match status" value="1"/>
</dbReference>
<sequence>MLQIIGYYGFTATTAILAVNYFDRFIFGFYFQKDKPSMSQLAVVACLSIASKIEETQVPFLLDLQDNLDECHDLILELICTSCYKFCQSLKRKHQSVPGNPSGVIDTYFSCESSNDSWNSSLGLCQFKHDAWKNLQKGSWNSIISLYEDRILDVEIVGGVSGSVTVTIEEVYLNLSISGFTKKIPKGFELMANLEVLNLHGNMLDGTLDPEFLLLTTATYVDSSGNLLVSSTYQHQKILSGVQNEEGDEEIDLT</sequence>
<dbReference type="InterPro" id="IPR006671">
    <property type="entry name" value="Cyclin_N"/>
</dbReference>
<dbReference type="OrthoDB" id="5590282at2759"/>
<feature type="domain" description="Cyclin N-terminal" evidence="2">
    <location>
        <begin position="1"/>
        <end position="69"/>
    </location>
</feature>
<comment type="caution">
    <text evidence="3">The sequence shown here is derived from an EMBL/GenBank/DDBJ whole genome shotgun (WGS) entry which is preliminary data.</text>
</comment>
<gene>
    <name evidence="3" type="ORF">CQW23_26499</name>
</gene>
<keyword evidence="4" id="KW-1185">Reference proteome</keyword>
<evidence type="ECO:0000259" key="2">
    <source>
        <dbReference type="Pfam" id="PF00134"/>
    </source>
</evidence>
<reference evidence="4" key="2">
    <citation type="journal article" date="2017" name="J. Anim. Genet.">
        <title>Multiple reference genome sequences of hot pepper reveal the massive evolution of plant disease resistance genes by retroduplication.</title>
        <authorList>
            <person name="Kim S."/>
            <person name="Park J."/>
            <person name="Yeom S.-I."/>
            <person name="Kim Y.-M."/>
            <person name="Seo E."/>
            <person name="Kim K.-T."/>
            <person name="Kim M.-S."/>
            <person name="Lee J.M."/>
            <person name="Cheong K."/>
            <person name="Shin H.-S."/>
            <person name="Kim S.-B."/>
            <person name="Han K."/>
            <person name="Lee J."/>
            <person name="Park M."/>
            <person name="Lee H.-A."/>
            <person name="Lee H.-Y."/>
            <person name="Lee Y."/>
            <person name="Oh S."/>
            <person name="Lee J.H."/>
            <person name="Choi E."/>
            <person name="Choi E."/>
            <person name="Lee S.E."/>
            <person name="Jeon J."/>
            <person name="Kim H."/>
            <person name="Choi G."/>
            <person name="Song H."/>
            <person name="Lee J."/>
            <person name="Lee S.-C."/>
            <person name="Kwon J.-K."/>
            <person name="Lee H.-Y."/>
            <person name="Koo N."/>
            <person name="Hong Y."/>
            <person name="Kim R.W."/>
            <person name="Kang W.-H."/>
            <person name="Huh J.H."/>
            <person name="Kang B.-C."/>
            <person name="Yang T.-J."/>
            <person name="Lee Y.-H."/>
            <person name="Bennetzen J.L."/>
            <person name="Choi D."/>
        </authorList>
    </citation>
    <scope>NUCLEOTIDE SEQUENCE [LARGE SCALE GENOMIC DNA]</scope>
    <source>
        <strain evidence="4">cv. PBC81</strain>
    </source>
</reference>
<dbReference type="Proteomes" id="UP000224567">
    <property type="component" value="Unassembled WGS sequence"/>
</dbReference>
<evidence type="ECO:0000256" key="1">
    <source>
        <dbReference type="SAM" id="Phobius"/>
    </source>
</evidence>
<dbReference type="STRING" id="33114.A0A2G2VP00"/>
<reference evidence="3 4" key="1">
    <citation type="journal article" date="2017" name="Genome Biol.">
        <title>New reference genome sequences of hot pepper reveal the massive evolution of plant disease-resistance genes by retroduplication.</title>
        <authorList>
            <person name="Kim S."/>
            <person name="Park J."/>
            <person name="Yeom S.I."/>
            <person name="Kim Y.M."/>
            <person name="Seo E."/>
            <person name="Kim K.T."/>
            <person name="Kim M.S."/>
            <person name="Lee J.M."/>
            <person name="Cheong K."/>
            <person name="Shin H.S."/>
            <person name="Kim S.B."/>
            <person name="Han K."/>
            <person name="Lee J."/>
            <person name="Park M."/>
            <person name="Lee H.A."/>
            <person name="Lee H.Y."/>
            <person name="Lee Y."/>
            <person name="Oh S."/>
            <person name="Lee J.H."/>
            <person name="Choi E."/>
            <person name="Choi E."/>
            <person name="Lee S.E."/>
            <person name="Jeon J."/>
            <person name="Kim H."/>
            <person name="Choi G."/>
            <person name="Song H."/>
            <person name="Lee J."/>
            <person name="Lee S.C."/>
            <person name="Kwon J.K."/>
            <person name="Lee H.Y."/>
            <person name="Koo N."/>
            <person name="Hong Y."/>
            <person name="Kim R.W."/>
            <person name="Kang W.H."/>
            <person name="Huh J.H."/>
            <person name="Kang B.C."/>
            <person name="Yang T.J."/>
            <person name="Lee Y.H."/>
            <person name="Bennetzen J.L."/>
            <person name="Choi D."/>
        </authorList>
    </citation>
    <scope>NUCLEOTIDE SEQUENCE [LARGE SCALE GENOMIC DNA]</scope>
    <source>
        <strain evidence="4">cv. PBC81</strain>
    </source>
</reference>
<dbReference type="AlphaFoldDB" id="A0A2G2VP00"/>
<evidence type="ECO:0000313" key="4">
    <source>
        <dbReference type="Proteomes" id="UP000224567"/>
    </source>
</evidence>